<evidence type="ECO:0000313" key="2">
    <source>
        <dbReference type="Proteomes" id="UP000481861"/>
    </source>
</evidence>
<dbReference type="EMBL" id="JAADJZ010000006">
    <property type="protein sequence ID" value="KAF2874221.1"/>
    <property type="molecule type" value="Genomic_DNA"/>
</dbReference>
<evidence type="ECO:0000313" key="1">
    <source>
        <dbReference type="EMBL" id="KAF2874221.1"/>
    </source>
</evidence>
<proteinExistence type="predicted"/>
<protein>
    <submittedName>
        <fullName evidence="1">Uncharacterized protein</fullName>
    </submittedName>
</protein>
<dbReference type="AlphaFoldDB" id="A0A7C8MDD8"/>
<comment type="caution">
    <text evidence="1">The sequence shown here is derived from an EMBL/GenBank/DDBJ whole genome shotgun (WGS) entry which is preliminary data.</text>
</comment>
<accession>A0A7C8MDD8</accession>
<dbReference type="Proteomes" id="UP000481861">
    <property type="component" value="Unassembled WGS sequence"/>
</dbReference>
<reference evidence="1 2" key="1">
    <citation type="submission" date="2020-01" db="EMBL/GenBank/DDBJ databases">
        <authorList>
            <consortium name="DOE Joint Genome Institute"/>
            <person name="Haridas S."/>
            <person name="Albert R."/>
            <person name="Binder M."/>
            <person name="Bloem J."/>
            <person name="Labutti K."/>
            <person name="Salamov A."/>
            <person name="Andreopoulos B."/>
            <person name="Baker S.E."/>
            <person name="Barry K."/>
            <person name="Bills G."/>
            <person name="Bluhm B.H."/>
            <person name="Cannon C."/>
            <person name="Castanera R."/>
            <person name="Culley D.E."/>
            <person name="Daum C."/>
            <person name="Ezra D."/>
            <person name="Gonzalez J.B."/>
            <person name="Henrissat B."/>
            <person name="Kuo A."/>
            <person name="Liang C."/>
            <person name="Lipzen A."/>
            <person name="Lutzoni F."/>
            <person name="Magnuson J."/>
            <person name="Mondo S."/>
            <person name="Nolan M."/>
            <person name="Ohm R."/>
            <person name="Pangilinan J."/>
            <person name="Park H.-J.H."/>
            <person name="Ramirez L."/>
            <person name="Alfaro M."/>
            <person name="Sun H."/>
            <person name="Tritt A."/>
            <person name="Yoshinaga Y."/>
            <person name="Zwiers L.-H.L."/>
            <person name="Turgeon B.G."/>
            <person name="Goodwin S.B."/>
            <person name="Spatafora J.W."/>
            <person name="Crous P.W."/>
            <person name="Grigoriev I.V."/>
        </authorList>
    </citation>
    <scope>NUCLEOTIDE SEQUENCE [LARGE SCALE GENOMIC DNA]</scope>
    <source>
        <strain evidence="1 2">CBS 611.86</strain>
    </source>
</reference>
<keyword evidence="2" id="KW-1185">Reference proteome</keyword>
<sequence>MQRAGRLYRDAGYEAAGSGSRQWLVSRTWWRARGAWKAKRWMETGYVNVRCSACES</sequence>
<organism evidence="1 2">
    <name type="scientific">Massariosphaeria phaeospora</name>
    <dbReference type="NCBI Taxonomy" id="100035"/>
    <lineage>
        <taxon>Eukaryota</taxon>
        <taxon>Fungi</taxon>
        <taxon>Dikarya</taxon>
        <taxon>Ascomycota</taxon>
        <taxon>Pezizomycotina</taxon>
        <taxon>Dothideomycetes</taxon>
        <taxon>Pleosporomycetidae</taxon>
        <taxon>Pleosporales</taxon>
        <taxon>Pleosporales incertae sedis</taxon>
        <taxon>Massariosphaeria</taxon>
    </lineage>
</organism>
<gene>
    <name evidence="1" type="ORF">BDV95DRAFT_326788</name>
</gene>
<name>A0A7C8MDD8_9PLEO</name>